<dbReference type="PANTHER" id="PTHR43682">
    <property type="entry name" value="LACTATE UTILIZATION PROTEIN C"/>
    <property type="match status" value="1"/>
</dbReference>
<sequence length="227" mass="24629">MGVDKTTFLERIAKPLGRVPGDPPSPRTAIGVPACWTDRPSTQASRTASFIEKFTGLAGEIEQYASVHELRAGLERVLNDIGSDKIGAWGKRAPWPIDVEDVLEHWHALRWEEQTDRRAFDHIHVGITGCSCAIADTGTIVIASGPQSGRTVHQIPLIHVVILRESQLVQSLGDALQRLVQAHGQGEIAASNHFISGASRSSDIENDQTIGVHGPARVMALMLTDLE</sequence>
<dbReference type="AlphaFoldDB" id="A0A4V3HDV7"/>
<evidence type="ECO:0000313" key="3">
    <source>
        <dbReference type="Proteomes" id="UP000294581"/>
    </source>
</evidence>
<feature type="domain" description="LUD" evidence="1">
    <location>
        <begin position="81"/>
        <end position="219"/>
    </location>
</feature>
<gene>
    <name evidence="2" type="ORF">C7445_11415</name>
</gene>
<dbReference type="Proteomes" id="UP000294581">
    <property type="component" value="Unassembled WGS sequence"/>
</dbReference>
<dbReference type="Gene3D" id="3.40.50.10420">
    <property type="entry name" value="NagB/RpiA/CoA transferase-like"/>
    <property type="match status" value="1"/>
</dbReference>
<organism evidence="2 3">
    <name type="scientific">Alicyclobacillus sacchari</name>
    <dbReference type="NCBI Taxonomy" id="392010"/>
    <lineage>
        <taxon>Bacteria</taxon>
        <taxon>Bacillati</taxon>
        <taxon>Bacillota</taxon>
        <taxon>Bacilli</taxon>
        <taxon>Bacillales</taxon>
        <taxon>Alicyclobacillaceae</taxon>
        <taxon>Alicyclobacillus</taxon>
    </lineage>
</organism>
<reference evidence="2 3" key="1">
    <citation type="submission" date="2019-03" db="EMBL/GenBank/DDBJ databases">
        <title>Genomic Encyclopedia of Type Strains, Phase IV (KMG-IV): sequencing the most valuable type-strain genomes for metagenomic binning, comparative biology and taxonomic classification.</title>
        <authorList>
            <person name="Goeker M."/>
        </authorList>
    </citation>
    <scope>NUCLEOTIDE SEQUENCE [LARGE SCALE GENOMIC DNA]</scope>
    <source>
        <strain evidence="2 3">DSM 17974</strain>
    </source>
</reference>
<protein>
    <submittedName>
        <fullName evidence="2">L-lactate dehydrogenase complex protein LldG</fullName>
    </submittedName>
</protein>
<dbReference type="InterPro" id="IPR003741">
    <property type="entry name" value="LUD_dom"/>
</dbReference>
<dbReference type="InterPro" id="IPR037171">
    <property type="entry name" value="NagB/RpiA_transferase-like"/>
</dbReference>
<dbReference type="EMBL" id="SORF01000014">
    <property type="protein sequence ID" value="TDY42582.1"/>
    <property type="molecule type" value="Genomic_DNA"/>
</dbReference>
<dbReference type="InterPro" id="IPR024185">
    <property type="entry name" value="FTHF_cligase-like_sf"/>
</dbReference>
<dbReference type="OrthoDB" id="9794157at2"/>
<evidence type="ECO:0000313" key="2">
    <source>
        <dbReference type="EMBL" id="TDY42582.1"/>
    </source>
</evidence>
<comment type="caution">
    <text evidence="2">The sequence shown here is derived from an EMBL/GenBank/DDBJ whole genome shotgun (WGS) entry which is preliminary data.</text>
</comment>
<dbReference type="SUPFAM" id="SSF100950">
    <property type="entry name" value="NagB/RpiA/CoA transferase-like"/>
    <property type="match status" value="1"/>
</dbReference>
<accession>A0A4V3HDV7</accession>
<keyword evidence="3" id="KW-1185">Reference proteome</keyword>
<proteinExistence type="predicted"/>
<name>A0A4V3HDV7_9BACL</name>
<dbReference type="PANTHER" id="PTHR43682:SF1">
    <property type="entry name" value="LACTATE UTILIZATION PROTEIN C"/>
    <property type="match status" value="1"/>
</dbReference>
<dbReference type="Pfam" id="PF02589">
    <property type="entry name" value="LUD_dom"/>
    <property type="match status" value="1"/>
</dbReference>
<evidence type="ECO:0000259" key="1">
    <source>
        <dbReference type="Pfam" id="PF02589"/>
    </source>
</evidence>